<comment type="similarity">
    <text evidence="2">Belongs to the peptidase M16 family.</text>
</comment>
<dbReference type="InterPro" id="IPR011765">
    <property type="entry name" value="Pept_M16_N"/>
</dbReference>
<protein>
    <submittedName>
        <fullName evidence="12">Peptidase M16</fullName>
    </submittedName>
</protein>
<dbReference type="Proteomes" id="UP001162001">
    <property type="component" value="Segment"/>
</dbReference>
<evidence type="ECO:0000259" key="10">
    <source>
        <dbReference type="Pfam" id="PF16187"/>
    </source>
</evidence>
<dbReference type="Pfam" id="PF00675">
    <property type="entry name" value="Peptidase_M16"/>
    <property type="match status" value="1"/>
</dbReference>
<feature type="domain" description="Coenzyme PQQ synthesis protein F-like C-terminal lobe" evidence="11">
    <location>
        <begin position="769"/>
        <end position="867"/>
    </location>
</feature>
<keyword evidence="13" id="KW-1185">Reference proteome</keyword>
<keyword evidence="5" id="KW-0378">Hydrolase</keyword>
<name>A0A7D3V7V5_9VIRU</name>
<feature type="domain" description="Peptidase M16 middle/third" evidence="10">
    <location>
        <begin position="385"/>
        <end position="641"/>
    </location>
</feature>
<evidence type="ECO:0000256" key="2">
    <source>
        <dbReference type="ARBA" id="ARBA00007261"/>
    </source>
</evidence>
<evidence type="ECO:0000256" key="6">
    <source>
        <dbReference type="ARBA" id="ARBA00022833"/>
    </source>
</evidence>
<evidence type="ECO:0000256" key="7">
    <source>
        <dbReference type="ARBA" id="ARBA00023049"/>
    </source>
</evidence>
<accession>A0A7D3V7V5</accession>
<sequence>MQIIKSPNDRRNFRHVRLENELEVLLVSDPQTQKSAASLSVSVGSFHDDVDGIAHYLEHMLFMGSEKYPDENAYNLLVKENNGSTNAYTANDHTTYYFNCVPEGLFKVLDIFAQFFICPLFKEDSLSREMNAVESEYQNSLTNEHWRFDAVKKQFTKQSHPAHRFSMGSIKTLDIPNIRDMVMNFYNTHYSSHIMRLVVVGKESLNELESNVKNMFSSVPRRSVILHDNYNNMFASQVYGKIVPMKDDHHLDMYWEYYLSHDFDFNHIDDFMGHVIGHEGPGSLYDLLHKQMLAKSLVGGVSEKYGNYRLFSVSIKLTDDGFNQIDRVKQIVLVYLRMVADSKYNDMLNLYNEYKKTKEYEFEHYTVPDGCQFAIGQSSFWATKNINPKFLIAYPYLFEEYTESIHSIVACILSETTYENAKIFERSKSFDNEPDPDMHIEKWYGVKYNVCNKEQINYQTLNIQMTLPQLNKYLCTNVRIIKSPYTTEYPEMLPIKNMSFWWKYDIGYNTPDINLGFNMILKNKNSTIREKVLTRLYFECLDYVMNAEMYNINCANYKANISRSTNGFGVSISGYPEKFMTVLEFIITSLRELKVNLTEEMFNHVKDKYQRELENYVYSPPYNMINTELSINIANEVYPIKSSLDTLKKLHYNDLLSYDLFDTSGTLKMNNKRRFVSKLSNNALYGLIQGNVTYEMALEVGNYISQLNGCENKYEFTEQLQENEDNEFTKLIENPNESNACFTLAIKIGYLRPELLDNHLQYSSLLGILHDIVSEQYFDQLRTKEQLGYVAQSYVYNYGNDTEQPFTTYNFCVQSPNKDTSYLRERTMRFIKEFRDYLVNESEESINNIIQSQIMQLEKPFQNLKKSYGHNFNCIALYNGNFNIRKDKIEFLKNVNKEMLITFYDTFFSLQEGTYWTMSLENIKNKIETE</sequence>
<dbReference type="Pfam" id="PF05193">
    <property type="entry name" value="Peptidase_M16_C"/>
    <property type="match status" value="1"/>
</dbReference>
<evidence type="ECO:0000256" key="5">
    <source>
        <dbReference type="ARBA" id="ARBA00022801"/>
    </source>
</evidence>
<dbReference type="InterPro" id="IPR007863">
    <property type="entry name" value="Peptidase_M16_C"/>
</dbReference>
<feature type="domain" description="Peptidase M16 N-terminal" evidence="8">
    <location>
        <begin position="24"/>
        <end position="153"/>
    </location>
</feature>
<evidence type="ECO:0000313" key="12">
    <source>
        <dbReference type="EMBL" id="QKF94496.1"/>
    </source>
</evidence>
<evidence type="ECO:0000256" key="3">
    <source>
        <dbReference type="ARBA" id="ARBA00022670"/>
    </source>
</evidence>
<keyword evidence="7" id="KW-0482">Metalloprotease</keyword>
<proteinExistence type="inferred from homology"/>
<evidence type="ECO:0000313" key="13">
    <source>
        <dbReference type="Proteomes" id="UP001162001"/>
    </source>
</evidence>
<dbReference type="SUPFAM" id="SSF63411">
    <property type="entry name" value="LuxS/MPP-like metallohydrolase"/>
    <property type="match status" value="4"/>
</dbReference>
<dbReference type="PANTHER" id="PTHR43690:SF18">
    <property type="entry name" value="INSULIN-DEGRADING ENZYME-RELATED"/>
    <property type="match status" value="1"/>
</dbReference>
<evidence type="ECO:0000256" key="1">
    <source>
        <dbReference type="ARBA" id="ARBA00001947"/>
    </source>
</evidence>
<evidence type="ECO:0000256" key="4">
    <source>
        <dbReference type="ARBA" id="ARBA00022723"/>
    </source>
</evidence>
<dbReference type="FunFam" id="3.30.830.10:FF:000012">
    <property type="entry name" value="Protease 3"/>
    <property type="match status" value="1"/>
</dbReference>
<feature type="domain" description="Peptidase M16 C-terminal" evidence="9">
    <location>
        <begin position="179"/>
        <end position="342"/>
    </location>
</feature>
<keyword evidence="4" id="KW-0479">Metal-binding</keyword>
<gene>
    <name evidence="12" type="ORF">Fadolivirus_1_1038</name>
</gene>
<dbReference type="GO" id="GO:0051603">
    <property type="term" value="P:proteolysis involved in protein catabolic process"/>
    <property type="evidence" value="ECO:0007669"/>
    <property type="project" value="TreeGrafter"/>
</dbReference>
<dbReference type="GO" id="GO:0046872">
    <property type="term" value="F:metal ion binding"/>
    <property type="evidence" value="ECO:0007669"/>
    <property type="project" value="UniProtKB-KW"/>
</dbReference>
<dbReference type="GO" id="GO:0004222">
    <property type="term" value="F:metalloendopeptidase activity"/>
    <property type="evidence" value="ECO:0007669"/>
    <property type="project" value="TreeGrafter"/>
</dbReference>
<keyword evidence="6" id="KW-0862">Zinc</keyword>
<evidence type="ECO:0000259" key="11">
    <source>
        <dbReference type="Pfam" id="PF22456"/>
    </source>
</evidence>
<dbReference type="GO" id="GO:0043171">
    <property type="term" value="P:peptide catabolic process"/>
    <property type="evidence" value="ECO:0007669"/>
    <property type="project" value="TreeGrafter"/>
</dbReference>
<dbReference type="InterPro" id="IPR011249">
    <property type="entry name" value="Metalloenz_LuxS/M16"/>
</dbReference>
<dbReference type="InterPro" id="IPR054734">
    <property type="entry name" value="PqqF-like_C_4"/>
</dbReference>
<dbReference type="Pfam" id="PF22456">
    <property type="entry name" value="PqqF-like_C_4"/>
    <property type="match status" value="1"/>
</dbReference>
<dbReference type="EMBL" id="MT418680">
    <property type="protein sequence ID" value="QKF94496.1"/>
    <property type="molecule type" value="Genomic_DNA"/>
</dbReference>
<dbReference type="Pfam" id="PF16187">
    <property type="entry name" value="Peptidase_M16_M"/>
    <property type="match status" value="1"/>
</dbReference>
<dbReference type="InterPro" id="IPR050626">
    <property type="entry name" value="Peptidase_M16"/>
</dbReference>
<dbReference type="PANTHER" id="PTHR43690">
    <property type="entry name" value="NARDILYSIN"/>
    <property type="match status" value="1"/>
</dbReference>
<evidence type="ECO:0000259" key="9">
    <source>
        <dbReference type="Pfam" id="PF05193"/>
    </source>
</evidence>
<reference evidence="12 13" key="1">
    <citation type="submission" date="2020-04" db="EMBL/GenBank/DDBJ databases">
        <title>Advantages and limits of metagenomic assembly and binning of a giant virus.</title>
        <authorList>
            <person name="Schulz F."/>
            <person name="Andreani J."/>
            <person name="Francis R."/>
            <person name="Boudjemaa H."/>
            <person name="Bou Khalil J.Y."/>
            <person name="Lee J."/>
            <person name="La Scola B."/>
            <person name="Woyke T."/>
        </authorList>
    </citation>
    <scope>NUCLEOTIDE SEQUENCE [LARGE SCALE GENOMIC DNA]</scope>
    <source>
        <strain evidence="12 13">FV1/VV64</strain>
    </source>
</reference>
<dbReference type="Gene3D" id="3.30.830.10">
    <property type="entry name" value="Metalloenzyme, LuxS/M16 peptidase-like"/>
    <property type="match status" value="4"/>
</dbReference>
<organism evidence="12 13">
    <name type="scientific">Fadolivirus FV1/VV64</name>
    <dbReference type="NCBI Taxonomy" id="3070911"/>
    <lineage>
        <taxon>Viruses</taxon>
        <taxon>Varidnaviria</taxon>
        <taxon>Bamfordvirae</taxon>
        <taxon>Nucleocytoviricota</taxon>
        <taxon>Megaviricetes</taxon>
        <taxon>Imitervirales</taxon>
        <taxon>Mimiviridae</taxon>
        <taxon>Klosneuvirinae</taxon>
        <taxon>Fadolivirus</taxon>
        <taxon>Fadolivirus algeromassiliense</taxon>
    </lineage>
</organism>
<evidence type="ECO:0000259" key="8">
    <source>
        <dbReference type="Pfam" id="PF00675"/>
    </source>
</evidence>
<comment type="cofactor">
    <cofactor evidence="1">
        <name>Zn(2+)</name>
        <dbReference type="ChEBI" id="CHEBI:29105"/>
    </cofactor>
</comment>
<keyword evidence="3" id="KW-0645">Protease</keyword>
<dbReference type="InterPro" id="IPR032632">
    <property type="entry name" value="Peptidase_M16_M"/>
</dbReference>